<keyword evidence="3" id="KW-1185">Reference proteome</keyword>
<sequence length="118" mass="12476">MKLMLAVTLILAGSVAHAAADTTSGIELLMLNKNPQPSIGDRIALQEVKGDQCRFYGKVVETARSNNLEVIINRKTCTDGVTRATSLIVPLPTGSVQDNETFIGHPASGNAVGTTKEL</sequence>
<dbReference type="OrthoDB" id="2365961at2"/>
<name>A0A7X2RZV0_9PSED</name>
<protein>
    <recommendedName>
        <fullName evidence="4">DUF5666 domain-containing protein</fullName>
    </recommendedName>
</protein>
<evidence type="ECO:0000256" key="1">
    <source>
        <dbReference type="SAM" id="SignalP"/>
    </source>
</evidence>
<dbReference type="AlphaFoldDB" id="A0A7X2RZV0"/>
<dbReference type="Proteomes" id="UP000431485">
    <property type="component" value="Unassembled WGS sequence"/>
</dbReference>
<comment type="caution">
    <text evidence="2">The sequence shown here is derived from an EMBL/GenBank/DDBJ whole genome shotgun (WGS) entry which is preliminary data.</text>
</comment>
<accession>A0A7X2RZV0</accession>
<evidence type="ECO:0000313" key="3">
    <source>
        <dbReference type="Proteomes" id="UP000431485"/>
    </source>
</evidence>
<gene>
    <name evidence="2" type="ORF">GIR22_24655</name>
</gene>
<organism evidence="2 3">
    <name type="scientific">Pseudomonas karstica</name>
    <dbReference type="NCBI Taxonomy" id="1055468"/>
    <lineage>
        <taxon>Bacteria</taxon>
        <taxon>Pseudomonadati</taxon>
        <taxon>Pseudomonadota</taxon>
        <taxon>Gammaproteobacteria</taxon>
        <taxon>Pseudomonadales</taxon>
        <taxon>Pseudomonadaceae</taxon>
        <taxon>Pseudomonas</taxon>
    </lineage>
</organism>
<proteinExistence type="predicted"/>
<dbReference type="EMBL" id="WLYI01000051">
    <property type="protein sequence ID" value="MTD22325.1"/>
    <property type="molecule type" value="Genomic_DNA"/>
</dbReference>
<reference evidence="2 3" key="1">
    <citation type="submission" date="2019-11" db="EMBL/GenBank/DDBJ databases">
        <title>Pseudmonas karstica sp. nov. and Pseudomonas spelaei sp. nov. from caves.</title>
        <authorList>
            <person name="Zeman M."/>
        </authorList>
    </citation>
    <scope>NUCLEOTIDE SEQUENCE [LARGE SCALE GENOMIC DNA]</scope>
    <source>
        <strain evidence="2 3">CCM 7891</strain>
    </source>
</reference>
<feature type="chain" id="PRO_5030782185" description="DUF5666 domain-containing protein" evidence="1">
    <location>
        <begin position="19"/>
        <end position="118"/>
    </location>
</feature>
<dbReference type="RefSeq" id="WP_154745887.1">
    <property type="nucleotide sequence ID" value="NZ_JBHSTG010000028.1"/>
</dbReference>
<keyword evidence="1" id="KW-0732">Signal</keyword>
<feature type="signal peptide" evidence="1">
    <location>
        <begin position="1"/>
        <end position="18"/>
    </location>
</feature>
<evidence type="ECO:0008006" key="4">
    <source>
        <dbReference type="Google" id="ProtNLM"/>
    </source>
</evidence>
<evidence type="ECO:0000313" key="2">
    <source>
        <dbReference type="EMBL" id="MTD22325.1"/>
    </source>
</evidence>